<evidence type="ECO:0000313" key="1">
    <source>
        <dbReference type="EMBL" id="TNN85413.1"/>
    </source>
</evidence>
<proteinExistence type="predicted"/>
<dbReference type="EMBL" id="SRLO01000021">
    <property type="protein sequence ID" value="TNN85413.1"/>
    <property type="molecule type" value="Genomic_DNA"/>
</dbReference>
<accession>A0A4Z2J761</accession>
<reference evidence="1 2" key="1">
    <citation type="submission" date="2019-03" db="EMBL/GenBank/DDBJ databases">
        <title>First draft genome of Liparis tanakae, snailfish: a comprehensive survey of snailfish specific genes.</title>
        <authorList>
            <person name="Kim W."/>
            <person name="Song I."/>
            <person name="Jeong J.-H."/>
            <person name="Kim D."/>
            <person name="Kim S."/>
            <person name="Ryu S."/>
            <person name="Song J.Y."/>
            <person name="Lee S.K."/>
        </authorList>
    </citation>
    <scope>NUCLEOTIDE SEQUENCE [LARGE SCALE GENOMIC DNA]</scope>
    <source>
        <tissue evidence="1">Muscle</tissue>
    </source>
</reference>
<keyword evidence="2" id="KW-1185">Reference proteome</keyword>
<name>A0A4Z2J761_9TELE</name>
<comment type="caution">
    <text evidence="1">The sequence shown here is derived from an EMBL/GenBank/DDBJ whole genome shotgun (WGS) entry which is preliminary data.</text>
</comment>
<dbReference type="AlphaFoldDB" id="A0A4Z2J761"/>
<protein>
    <submittedName>
        <fullName evidence="1">Uncharacterized protein</fullName>
    </submittedName>
</protein>
<gene>
    <name evidence="1" type="ORF">EYF80_004435</name>
</gene>
<sequence length="184" mass="20204">MCHMVLSGSEGRGRRWLLLVGRAAGWLAVTTNSHSFIAACPGKKVETWRTDLLLRLIVLDSEGQIHLVDNLQAGALAQSCTIAYGMECFLKLLLGQNNIDFSLRVHVYSSGSTTTLPAKAYITCFHVRVTRSECRQTFCPGSPASDGASQGNPEQDILPFRAAVTVLGRWYRCKELPELRGGHI</sequence>
<dbReference type="Proteomes" id="UP000314294">
    <property type="component" value="Unassembled WGS sequence"/>
</dbReference>
<organism evidence="1 2">
    <name type="scientific">Liparis tanakae</name>
    <name type="common">Tanaka's snailfish</name>
    <dbReference type="NCBI Taxonomy" id="230148"/>
    <lineage>
        <taxon>Eukaryota</taxon>
        <taxon>Metazoa</taxon>
        <taxon>Chordata</taxon>
        <taxon>Craniata</taxon>
        <taxon>Vertebrata</taxon>
        <taxon>Euteleostomi</taxon>
        <taxon>Actinopterygii</taxon>
        <taxon>Neopterygii</taxon>
        <taxon>Teleostei</taxon>
        <taxon>Neoteleostei</taxon>
        <taxon>Acanthomorphata</taxon>
        <taxon>Eupercaria</taxon>
        <taxon>Perciformes</taxon>
        <taxon>Cottioidei</taxon>
        <taxon>Cottales</taxon>
        <taxon>Liparidae</taxon>
        <taxon>Liparis</taxon>
    </lineage>
</organism>
<evidence type="ECO:0000313" key="2">
    <source>
        <dbReference type="Proteomes" id="UP000314294"/>
    </source>
</evidence>